<proteinExistence type="predicted"/>
<sequence>MSPQTGGKADAGEQSAAFYAALRALAPRGRARLDVRTEAGDAWAHTYTATAKLGEDPPAGPFAWYLTNARREFEFIVFDLDRGRGDVERDADELMSVLEAADIRYLVCVSGPAHGLHLWVPTEPMAAAVVRALARAAARRLPTLDISPLTNARTGCVRPPGAPHRHGGISIPVDQWVPITPEATAAVLAERNPAEAIERLAVLLDVMTSAPDQIEAEAVRTIETTPNGPRLAGRRHPVDVAELLATTPEPGAGHAHLARILVQLALARWSAPEVARLLEDHLQAPGLVHLRRQGGARSRHRGPGERAALISRQWERAVAYAATLRPPAAPTGGQDDDAEQQNAPADEWDVRLAAVVPLVTGVRAAIAAEPGRWSTPAGPADRRALEYVLELALQTARQEIELDCRRLALATGMGRSTAARALERLILDEWLELAARGEGQRAHRYRVRARSVDDAAVSPVTNEVPRSVAQGGTQGNPPQVRAVQRLREARARHCSELSTRRTLVSHDVFAHPYRARGQAGLGSHVAGTAALLDTGLYKVQDMAQATGYSLRTTRRHLEILRSHRLARTSERPEPGAWRRTRTRLDTVAARIGVAGTTERRHRAYAIERETYAWWRAELEWMTTTGKRQPPPPGQERLLLVGASRWANRERYPRDGRGRADHRAARAELRAQRLAATA</sequence>
<comment type="caution">
    <text evidence="1">The sequence shown here is derived from an EMBL/GenBank/DDBJ whole genome shotgun (WGS) entry which is preliminary data.</text>
</comment>
<evidence type="ECO:0000313" key="2">
    <source>
        <dbReference type="Proteomes" id="UP000634476"/>
    </source>
</evidence>
<gene>
    <name evidence="1" type="ORF">Pta02_77440</name>
</gene>
<organism evidence="1 2">
    <name type="scientific">Planobispora takensis</name>
    <dbReference type="NCBI Taxonomy" id="1367882"/>
    <lineage>
        <taxon>Bacteria</taxon>
        <taxon>Bacillati</taxon>
        <taxon>Actinomycetota</taxon>
        <taxon>Actinomycetes</taxon>
        <taxon>Streptosporangiales</taxon>
        <taxon>Streptosporangiaceae</taxon>
        <taxon>Planobispora</taxon>
    </lineage>
</organism>
<dbReference type="InterPro" id="IPR036390">
    <property type="entry name" value="WH_DNA-bd_sf"/>
</dbReference>
<dbReference type="SUPFAM" id="SSF46785">
    <property type="entry name" value="Winged helix' DNA-binding domain"/>
    <property type="match status" value="1"/>
</dbReference>
<protein>
    <submittedName>
        <fullName evidence="1">Uncharacterized protein</fullName>
    </submittedName>
</protein>
<evidence type="ECO:0000313" key="1">
    <source>
        <dbReference type="EMBL" id="GII05736.1"/>
    </source>
</evidence>
<name>A0A8J3T5V0_9ACTN</name>
<reference evidence="1" key="1">
    <citation type="submission" date="2021-01" db="EMBL/GenBank/DDBJ databases">
        <title>Whole genome shotgun sequence of Planobispora takensis NBRC 109077.</title>
        <authorList>
            <person name="Komaki H."/>
            <person name="Tamura T."/>
        </authorList>
    </citation>
    <scope>NUCLEOTIDE SEQUENCE</scope>
    <source>
        <strain evidence="1">NBRC 109077</strain>
    </source>
</reference>
<keyword evidence="2" id="KW-1185">Reference proteome</keyword>
<dbReference type="AlphaFoldDB" id="A0A8J3T5V0"/>
<accession>A0A8J3T5V0</accession>
<dbReference type="EMBL" id="BOOK01000077">
    <property type="protein sequence ID" value="GII05736.1"/>
    <property type="molecule type" value="Genomic_DNA"/>
</dbReference>
<dbReference type="Proteomes" id="UP000634476">
    <property type="component" value="Unassembled WGS sequence"/>
</dbReference>